<reference evidence="3 4" key="1">
    <citation type="submission" date="2017-10" db="EMBL/GenBank/DDBJ databases">
        <title>Biodiversity and function of Thalassospira species in the particle-attached aromatic-hydrocarbon-degrading consortia from the surface seawater of the China South Sea.</title>
        <authorList>
            <person name="Dong C."/>
            <person name="Liu R."/>
            <person name="Shao Z."/>
        </authorList>
    </citation>
    <scope>NUCLEOTIDE SEQUENCE [LARGE SCALE GENOMIC DNA]</scope>
    <source>
        <strain evidence="3 4">CSC3H3</strain>
    </source>
</reference>
<evidence type="ECO:0000313" key="4">
    <source>
        <dbReference type="Proteomes" id="UP000233458"/>
    </source>
</evidence>
<organism evidence="3 4">
    <name type="scientific">Thalassospira marina</name>
    <dbReference type="NCBI Taxonomy" id="2048283"/>
    <lineage>
        <taxon>Bacteria</taxon>
        <taxon>Pseudomonadati</taxon>
        <taxon>Pseudomonadota</taxon>
        <taxon>Alphaproteobacteria</taxon>
        <taxon>Rhodospirillales</taxon>
        <taxon>Thalassospiraceae</taxon>
        <taxon>Thalassospira</taxon>
    </lineage>
</organism>
<dbReference type="Proteomes" id="UP000233458">
    <property type="component" value="Chromosome"/>
</dbReference>
<feature type="compositionally biased region" description="Polar residues" evidence="1">
    <location>
        <begin position="206"/>
        <end position="222"/>
    </location>
</feature>
<gene>
    <name evidence="3" type="ORF">CSC3H3_16805</name>
</gene>
<dbReference type="EMBL" id="CP024199">
    <property type="protein sequence ID" value="AUG55177.1"/>
    <property type="molecule type" value="Genomic_DNA"/>
</dbReference>
<evidence type="ECO:0000259" key="2">
    <source>
        <dbReference type="Pfam" id="PF02698"/>
    </source>
</evidence>
<name>A0ABM6QF64_9PROT</name>
<accession>A0ABM6QF64</accession>
<sequence length="265" mass="29333">MISTLIMLAVVWTFGFFWYVSQIPDRVANPYQKTDAIVVLTGGSERLSEGRRLLNRHLAKKLFISGVYRGVEVDELLSAGNADPDLVACCIVLGHIAENTRGNAIETATWVYKQGYRSLRIVTANYHMPRSLLEFHNLMPDVEIVAHPVFPENVKVDDWWRWPGSAALISSEYNKYLFAALRNKILEWFPAARQSLPPAPDEKPDNNQLSAANPVNLTNPNSGEAALPQHDEDNAVFMPATEPSVVPSALPSTLSSPLPDQAGRG</sequence>
<proteinExistence type="predicted"/>
<feature type="region of interest" description="Disordered" evidence="1">
    <location>
        <begin position="196"/>
        <end position="265"/>
    </location>
</feature>
<dbReference type="CDD" id="cd06259">
    <property type="entry name" value="YdcF-like"/>
    <property type="match status" value="1"/>
</dbReference>
<dbReference type="InterPro" id="IPR003848">
    <property type="entry name" value="DUF218"/>
</dbReference>
<evidence type="ECO:0000313" key="3">
    <source>
        <dbReference type="EMBL" id="AUG55177.1"/>
    </source>
</evidence>
<protein>
    <recommendedName>
        <fullName evidence="2">DUF218 domain-containing protein</fullName>
    </recommendedName>
</protein>
<feature type="domain" description="DUF218" evidence="2">
    <location>
        <begin position="35"/>
        <end position="159"/>
    </location>
</feature>
<dbReference type="Pfam" id="PF02698">
    <property type="entry name" value="DUF218"/>
    <property type="match status" value="1"/>
</dbReference>
<keyword evidence="4" id="KW-1185">Reference proteome</keyword>
<feature type="compositionally biased region" description="Low complexity" evidence="1">
    <location>
        <begin position="243"/>
        <end position="259"/>
    </location>
</feature>
<evidence type="ECO:0000256" key="1">
    <source>
        <dbReference type="SAM" id="MobiDB-lite"/>
    </source>
</evidence>